<sequence>MSPATDLMERSDSIVPSNTGWAWRSQRSGRHQARALSRSPGWAGRKRGTRPWVGVGPKSVLALMAKPCIPRTGPKSEDLMRPVCASNDAQVWPWGRAGLINHIMDITHSSRDDIFRPAKLHSPQTLASKHTGGRLNRRTEWLCELRAKKSV</sequence>
<protein>
    <submittedName>
        <fullName evidence="2">Uncharacterized protein</fullName>
    </submittedName>
</protein>
<gene>
    <name evidence="2" type="ORF">H103_08896</name>
</gene>
<name>A0A022VLR8_TRIRU</name>
<reference evidence="2" key="1">
    <citation type="submission" date="2014-02" db="EMBL/GenBank/DDBJ databases">
        <title>The Genome Sequence of Trichophyton rubrum (morphotype fischeri) CBS 288.86.</title>
        <authorList>
            <consortium name="The Broad Institute Genomics Platform"/>
            <person name="Cuomo C.A."/>
            <person name="White T.C."/>
            <person name="Graser Y."/>
            <person name="Martinez-Rossi N."/>
            <person name="Heitman J."/>
            <person name="Young S.K."/>
            <person name="Zeng Q."/>
            <person name="Gargeya S."/>
            <person name="Abouelleil A."/>
            <person name="Alvarado L."/>
            <person name="Chapman S.B."/>
            <person name="Gainer-Dewar J."/>
            <person name="Goldberg J."/>
            <person name="Griggs A."/>
            <person name="Gujja S."/>
            <person name="Hansen M."/>
            <person name="Howarth C."/>
            <person name="Imamovic A."/>
            <person name="Larimer J."/>
            <person name="Martinez D."/>
            <person name="Murphy C."/>
            <person name="Pearson M.D."/>
            <person name="Persinoti G."/>
            <person name="Poon T."/>
            <person name="Priest M."/>
            <person name="Roberts A.D."/>
            <person name="Saif S."/>
            <person name="Shea T.D."/>
            <person name="Sykes S.N."/>
            <person name="Wortman J."/>
            <person name="Nusbaum C."/>
            <person name="Birren B."/>
        </authorList>
    </citation>
    <scope>NUCLEOTIDE SEQUENCE [LARGE SCALE GENOMIC DNA]</scope>
    <source>
        <strain evidence="2">CBS 288.86</strain>
    </source>
</reference>
<dbReference type="EMBL" id="KK207948">
    <property type="protein sequence ID" value="EZF47252.1"/>
    <property type="molecule type" value="Genomic_DNA"/>
</dbReference>
<dbReference type="AlphaFoldDB" id="A0A022VLR8"/>
<dbReference type="HOGENOM" id="CLU_1732811_0_0_1"/>
<organism evidence="2">
    <name type="scientific">Trichophyton rubrum CBS 288.86</name>
    <dbReference type="NCBI Taxonomy" id="1215330"/>
    <lineage>
        <taxon>Eukaryota</taxon>
        <taxon>Fungi</taxon>
        <taxon>Dikarya</taxon>
        <taxon>Ascomycota</taxon>
        <taxon>Pezizomycotina</taxon>
        <taxon>Eurotiomycetes</taxon>
        <taxon>Eurotiomycetidae</taxon>
        <taxon>Onygenales</taxon>
        <taxon>Arthrodermataceae</taxon>
        <taxon>Trichophyton</taxon>
    </lineage>
</organism>
<dbReference type="Proteomes" id="UP000023758">
    <property type="component" value="Unassembled WGS sequence"/>
</dbReference>
<evidence type="ECO:0000313" key="2">
    <source>
        <dbReference type="EMBL" id="EZF47252.1"/>
    </source>
</evidence>
<evidence type="ECO:0000256" key="1">
    <source>
        <dbReference type="SAM" id="MobiDB-lite"/>
    </source>
</evidence>
<proteinExistence type="predicted"/>
<feature type="region of interest" description="Disordered" evidence="1">
    <location>
        <begin position="18"/>
        <end position="49"/>
    </location>
</feature>
<accession>A0A022VLR8</accession>